<sequence length="83" mass="9998">MLLQVERFQYMRTLLNISYIEGSSELAELSNHSKWIRMNTLIFVDRREERIKRLSTVDNLFGEGQRIELFFTVSNKRHLDHLI</sequence>
<evidence type="ECO:0000313" key="2">
    <source>
        <dbReference type="Proteomes" id="UP000198538"/>
    </source>
</evidence>
<dbReference type="EMBL" id="FMVM01000025">
    <property type="protein sequence ID" value="SCZ11274.1"/>
    <property type="molecule type" value="Genomic_DNA"/>
</dbReference>
<dbReference type="AlphaFoldDB" id="A0A1G5LF72"/>
<dbReference type="Proteomes" id="UP000198538">
    <property type="component" value="Unassembled WGS sequence"/>
</dbReference>
<organism evidence="1 2">
    <name type="scientific">Paenibacillus polysaccharolyticus</name>
    <dbReference type="NCBI Taxonomy" id="582692"/>
    <lineage>
        <taxon>Bacteria</taxon>
        <taxon>Bacillati</taxon>
        <taxon>Bacillota</taxon>
        <taxon>Bacilli</taxon>
        <taxon>Bacillales</taxon>
        <taxon>Paenibacillaceae</taxon>
        <taxon>Paenibacillus</taxon>
    </lineage>
</organism>
<evidence type="ECO:0000313" key="1">
    <source>
        <dbReference type="EMBL" id="SCZ11274.1"/>
    </source>
</evidence>
<keyword evidence="2" id="KW-1185">Reference proteome</keyword>
<protein>
    <submittedName>
        <fullName evidence="1">Uncharacterized protein</fullName>
    </submittedName>
</protein>
<name>A0A1G5LF72_9BACL</name>
<proteinExistence type="predicted"/>
<reference evidence="2" key="1">
    <citation type="submission" date="2016-10" db="EMBL/GenBank/DDBJ databases">
        <authorList>
            <person name="Varghese N."/>
            <person name="Submissions S."/>
        </authorList>
    </citation>
    <scope>NUCLEOTIDE SEQUENCE [LARGE SCALE GENOMIC DNA]</scope>
    <source>
        <strain evidence="2">BL9</strain>
    </source>
</reference>
<gene>
    <name evidence="1" type="ORF">SAMN05720606_1254</name>
</gene>
<accession>A0A1G5LF72</accession>